<proteinExistence type="evidence at transcript level"/>
<dbReference type="AlphaFoldDB" id="F6L1K2"/>
<feature type="region of interest" description="Disordered" evidence="1">
    <location>
        <begin position="228"/>
        <end position="264"/>
    </location>
</feature>
<keyword evidence="2" id="KW-1133">Transmembrane helix</keyword>
<keyword evidence="2" id="KW-0812">Transmembrane</keyword>
<evidence type="ECO:0000313" key="3">
    <source>
        <dbReference type="EMBL" id="AEF30451.1"/>
    </source>
</evidence>
<keyword evidence="2" id="KW-0472">Membrane</keyword>
<feature type="region of interest" description="Disordered" evidence="1">
    <location>
        <begin position="136"/>
        <end position="173"/>
    </location>
</feature>
<sequence length="333" mass="36044">MAVVFYMPEAGADDSASSSSGSHGSGGSGSAASSTSQSPNTTTSATQTPMQSPLMASPHIVMALCEAVYQSLNNTPAFQYPPPASPCCHVHSPSPYTGSGGGGEVFFPPSRSTPRTPRTSVSFAAGEENTFFRQHNISGGYSSTQHLQQPPQSAPPMPPSSHTSAHSQTTPQQYQQYSYPHYQYTPPPTPLTANASTCTGNVFGSTEATTHQRTCVASTSTSTQSCMAKGHARLHRSFSDAQKRSRRTSTTNDDERECHSEHETSWDEFDDRYDNFTAGRERLQEFNGRIPPRKKKKDVPKSKSEKKQFKAFIWPTVVTVIVVAMGCGFLVAR</sequence>
<evidence type="ECO:0000256" key="2">
    <source>
        <dbReference type="SAM" id="Phobius"/>
    </source>
</evidence>
<name>F6L1K2_9MUSC</name>
<accession>F6L1K2</accession>
<feature type="compositionally biased region" description="Low complexity" evidence="1">
    <location>
        <begin position="30"/>
        <end position="48"/>
    </location>
</feature>
<organism evidence="3">
    <name type="scientific">Anastrepha suspensa</name>
    <name type="common">Caribbean fruit fly</name>
    <dbReference type="NCBI Taxonomy" id="28587"/>
    <lineage>
        <taxon>Eukaryota</taxon>
        <taxon>Metazoa</taxon>
        <taxon>Ecdysozoa</taxon>
        <taxon>Arthropoda</taxon>
        <taxon>Hexapoda</taxon>
        <taxon>Insecta</taxon>
        <taxon>Pterygota</taxon>
        <taxon>Neoptera</taxon>
        <taxon>Endopterygota</taxon>
        <taxon>Diptera</taxon>
        <taxon>Brachycera</taxon>
        <taxon>Muscomorpha</taxon>
        <taxon>Tephritoidea</taxon>
        <taxon>Tephritidae</taxon>
        <taxon>Anastrepha</taxon>
    </lineage>
</organism>
<reference evidence="3" key="1">
    <citation type="journal article" date="2011" name="Apoptosis">
        <title>Pro-apoptotic cell death genes, hid and reaper, from the tephritid pest species, Anastrepha suspensa.</title>
        <authorList>
            <person name="Schetelig M.F."/>
            <person name="Nirmala X."/>
            <person name="Handler A.M."/>
        </authorList>
    </citation>
    <scope>NUCLEOTIDE SEQUENCE</scope>
</reference>
<protein>
    <submittedName>
        <fullName evidence="3">Hid</fullName>
    </submittedName>
</protein>
<evidence type="ECO:0000256" key="1">
    <source>
        <dbReference type="SAM" id="MobiDB-lite"/>
    </source>
</evidence>
<dbReference type="EMBL" id="HQ721812">
    <property type="protein sequence ID" value="AEF30451.1"/>
    <property type="molecule type" value="mRNA"/>
</dbReference>
<feature type="transmembrane region" description="Helical" evidence="2">
    <location>
        <begin position="312"/>
        <end position="332"/>
    </location>
</feature>
<feature type="region of interest" description="Disordered" evidence="1">
    <location>
        <begin position="9"/>
        <end position="51"/>
    </location>
</feature>
<feature type="compositionally biased region" description="Polar residues" evidence="1">
    <location>
        <begin position="136"/>
        <end position="147"/>
    </location>
</feature>
<feature type="compositionally biased region" description="Low complexity" evidence="1">
    <location>
        <begin position="13"/>
        <end position="22"/>
    </location>
</feature>